<dbReference type="HOGENOM" id="CLU_1968144_0_0_11"/>
<dbReference type="EMBL" id="CP000511">
    <property type="protein sequence ID" value="ABM16720.1"/>
    <property type="molecule type" value="Genomic_DNA"/>
</dbReference>
<gene>
    <name evidence="1" type="ordered locus">Mvan_5962</name>
</gene>
<proteinExistence type="predicted"/>
<dbReference type="AlphaFoldDB" id="A1THS0"/>
<name>A1THS0_MYCVP</name>
<sequence>MPCTPGEAMAVIAGATDVDGGQPFGQLITNHHAALERGEAVGQPPLAEAVYIETLTEHGMTIAAGNRTHTKWRLKLVLSGANPVTGTFGAIEVNKDQWFKNVWNFNTALGSAVRSVGGKTLKWPAEF</sequence>
<reference evidence="1" key="1">
    <citation type="submission" date="2006-12" db="EMBL/GenBank/DDBJ databases">
        <title>Complete sequence of Mycobacterium vanbaalenii PYR-1.</title>
        <authorList>
            <consortium name="US DOE Joint Genome Institute"/>
            <person name="Copeland A."/>
            <person name="Lucas S."/>
            <person name="Lapidus A."/>
            <person name="Barry K."/>
            <person name="Detter J.C."/>
            <person name="Glavina del Rio T."/>
            <person name="Hammon N."/>
            <person name="Israni S."/>
            <person name="Dalin E."/>
            <person name="Tice H."/>
            <person name="Pitluck S."/>
            <person name="Singan V."/>
            <person name="Schmutz J."/>
            <person name="Larimer F."/>
            <person name="Land M."/>
            <person name="Hauser L."/>
            <person name="Kyrpides N."/>
            <person name="Anderson I.J."/>
            <person name="Miller C."/>
            <person name="Richardson P."/>
        </authorList>
    </citation>
    <scope>NUCLEOTIDE SEQUENCE [LARGE SCALE GENOMIC DNA]</scope>
    <source>
        <strain evidence="1">PYR-1</strain>
    </source>
</reference>
<dbReference type="KEGG" id="mva:Mvan_5962"/>
<organism evidence="1 2">
    <name type="scientific">Mycolicibacterium vanbaalenii (strain DSM 7251 / JCM 13017 / BCRC 16820 / KCTC 9966 / NRRL B-24157 / PYR-1)</name>
    <name type="common">Mycobacterium vanbaalenii</name>
    <dbReference type="NCBI Taxonomy" id="350058"/>
    <lineage>
        <taxon>Bacteria</taxon>
        <taxon>Bacillati</taxon>
        <taxon>Actinomycetota</taxon>
        <taxon>Actinomycetes</taxon>
        <taxon>Mycobacteriales</taxon>
        <taxon>Mycobacteriaceae</taxon>
        <taxon>Mycolicibacterium</taxon>
    </lineage>
</organism>
<protein>
    <submittedName>
        <fullName evidence="1">Uncharacterized protein</fullName>
    </submittedName>
</protein>
<accession>A1THS0</accession>
<keyword evidence="2" id="KW-1185">Reference proteome</keyword>
<evidence type="ECO:0000313" key="2">
    <source>
        <dbReference type="Proteomes" id="UP000009159"/>
    </source>
</evidence>
<dbReference type="Proteomes" id="UP000009159">
    <property type="component" value="Chromosome"/>
</dbReference>
<evidence type="ECO:0000313" key="1">
    <source>
        <dbReference type="EMBL" id="ABM16720.1"/>
    </source>
</evidence>